<sequence length="397" mass="42582">MMRKNNYSQTVRAASVGYIVQAMINTFAPLLFVTFQNIYYISLAQVSMLILVNFAAQIALDFFASCFADRIGYRKCIIAAHILSAAGTAGLAFLPELFASPFTGLVLAVVIYGAGGGLTEVLLTPIVQACPIKEKDKAVSMLHSFYCWGSVLIIGLSTVFFKAAGIDNWKLLAVLWAVLPIANAVYFAFVPVYELVPEQEKMHFGDLARSKVFWLLMLFMFCAGSCEMAIAQWASSFAEEGLHVSKEIGDLAGPCMFAVLKGLERLWYGRKGEKIPLWGFMMFCSVLCAVCYLVIGLSSSAVIALIVCAVAGFSTGVMWPGTFAAAGEVLPKGGTALFGMLALAGDLGCGAGPAITGAVSFAMNDNLQSGFLFGTIFAVLMITGLLMLKGMQKRSCQ</sequence>
<dbReference type="Pfam" id="PF07690">
    <property type="entry name" value="MFS_1"/>
    <property type="match status" value="1"/>
</dbReference>
<dbReference type="InterPro" id="IPR011701">
    <property type="entry name" value="MFS"/>
</dbReference>
<evidence type="ECO:0000256" key="2">
    <source>
        <dbReference type="ARBA" id="ARBA00008335"/>
    </source>
</evidence>
<dbReference type="RefSeq" id="WP_158425201.1">
    <property type="nucleotide sequence ID" value="NZ_JAOQJQ010000003.1"/>
</dbReference>
<evidence type="ECO:0000256" key="1">
    <source>
        <dbReference type="ARBA" id="ARBA00004651"/>
    </source>
</evidence>
<proteinExistence type="inferred from homology"/>
<dbReference type="InterPro" id="IPR051788">
    <property type="entry name" value="MFS_Transporter"/>
</dbReference>
<accession>A0ABT2TJV6</accession>
<evidence type="ECO:0000256" key="6">
    <source>
        <dbReference type="ARBA" id="ARBA00023136"/>
    </source>
</evidence>
<name>A0ABT2TJV6_9FIRM</name>
<evidence type="ECO:0000256" key="3">
    <source>
        <dbReference type="ARBA" id="ARBA00022448"/>
    </source>
</evidence>
<dbReference type="PANTHER" id="PTHR23514:SF3">
    <property type="entry name" value="BYPASS OF STOP CODON PROTEIN 6"/>
    <property type="match status" value="1"/>
</dbReference>
<feature type="transmembrane region" description="Helical" evidence="7">
    <location>
        <begin position="101"/>
        <end position="124"/>
    </location>
</feature>
<comment type="caution">
    <text evidence="8">The sequence shown here is derived from an EMBL/GenBank/DDBJ whole genome shotgun (WGS) entry which is preliminary data.</text>
</comment>
<feature type="transmembrane region" description="Helical" evidence="7">
    <location>
        <begin position="38"/>
        <end position="64"/>
    </location>
</feature>
<keyword evidence="6 7" id="KW-0472">Membrane</keyword>
<feature type="transmembrane region" description="Helical" evidence="7">
    <location>
        <begin position="275"/>
        <end position="295"/>
    </location>
</feature>
<feature type="transmembrane region" description="Helical" evidence="7">
    <location>
        <begin position="171"/>
        <end position="192"/>
    </location>
</feature>
<keyword evidence="5 7" id="KW-1133">Transmembrane helix</keyword>
<evidence type="ECO:0000313" key="8">
    <source>
        <dbReference type="EMBL" id="MCU6762499.1"/>
    </source>
</evidence>
<evidence type="ECO:0000256" key="7">
    <source>
        <dbReference type="SAM" id="Phobius"/>
    </source>
</evidence>
<reference evidence="8 9" key="1">
    <citation type="journal article" date="2021" name="ISME Commun">
        <title>Automated analysis of genomic sequences facilitates high-throughput and comprehensive description of bacteria.</title>
        <authorList>
            <person name="Hitch T.C.A."/>
        </authorList>
    </citation>
    <scope>NUCLEOTIDE SEQUENCE [LARGE SCALE GENOMIC DNA]</scope>
    <source>
        <strain evidence="8 9">Sanger_109</strain>
    </source>
</reference>
<keyword evidence="4 7" id="KW-0812">Transmembrane</keyword>
<protein>
    <submittedName>
        <fullName evidence="8">MFS transporter</fullName>
    </submittedName>
</protein>
<organism evidence="8 9">
    <name type="scientific">Brotonthovivens ammoniilytica</name>
    <dbReference type="NCBI Taxonomy" id="2981725"/>
    <lineage>
        <taxon>Bacteria</taxon>
        <taxon>Bacillati</taxon>
        <taxon>Bacillota</taxon>
        <taxon>Clostridia</taxon>
        <taxon>Lachnospirales</taxon>
        <taxon>Lachnospiraceae</taxon>
        <taxon>Brotonthovivens</taxon>
    </lineage>
</organism>
<evidence type="ECO:0000313" key="9">
    <source>
        <dbReference type="Proteomes" id="UP001652442"/>
    </source>
</evidence>
<evidence type="ECO:0000256" key="4">
    <source>
        <dbReference type="ARBA" id="ARBA00022692"/>
    </source>
</evidence>
<comment type="subcellular location">
    <subcellularLocation>
        <location evidence="1">Cell membrane</location>
        <topology evidence="1">Multi-pass membrane protein</topology>
    </subcellularLocation>
</comment>
<dbReference type="PANTHER" id="PTHR23514">
    <property type="entry name" value="BYPASS OF STOP CODON PROTEIN 6"/>
    <property type="match status" value="1"/>
</dbReference>
<comment type="similarity">
    <text evidence="2">Belongs to the major facilitator superfamily.</text>
</comment>
<gene>
    <name evidence="8" type="ORF">OCV88_09155</name>
</gene>
<dbReference type="InterPro" id="IPR036259">
    <property type="entry name" value="MFS_trans_sf"/>
</dbReference>
<feature type="transmembrane region" description="Helical" evidence="7">
    <location>
        <begin position="212"/>
        <end position="231"/>
    </location>
</feature>
<feature type="transmembrane region" description="Helical" evidence="7">
    <location>
        <begin position="76"/>
        <end position="95"/>
    </location>
</feature>
<feature type="transmembrane region" description="Helical" evidence="7">
    <location>
        <begin position="301"/>
        <end position="325"/>
    </location>
</feature>
<dbReference type="Proteomes" id="UP001652442">
    <property type="component" value="Unassembled WGS sequence"/>
</dbReference>
<feature type="transmembrane region" description="Helical" evidence="7">
    <location>
        <begin position="369"/>
        <end position="388"/>
    </location>
</feature>
<dbReference type="SUPFAM" id="SSF103473">
    <property type="entry name" value="MFS general substrate transporter"/>
    <property type="match status" value="1"/>
</dbReference>
<keyword evidence="3" id="KW-0813">Transport</keyword>
<keyword evidence="9" id="KW-1185">Reference proteome</keyword>
<dbReference type="Gene3D" id="1.20.1250.20">
    <property type="entry name" value="MFS general substrate transporter like domains"/>
    <property type="match status" value="2"/>
</dbReference>
<feature type="transmembrane region" description="Helical" evidence="7">
    <location>
        <begin position="337"/>
        <end position="363"/>
    </location>
</feature>
<feature type="transmembrane region" description="Helical" evidence="7">
    <location>
        <begin position="145"/>
        <end position="165"/>
    </location>
</feature>
<evidence type="ECO:0000256" key="5">
    <source>
        <dbReference type="ARBA" id="ARBA00022989"/>
    </source>
</evidence>
<feature type="transmembrane region" description="Helical" evidence="7">
    <location>
        <begin position="12"/>
        <end position="32"/>
    </location>
</feature>
<dbReference type="EMBL" id="JAOQJQ010000003">
    <property type="protein sequence ID" value="MCU6762499.1"/>
    <property type="molecule type" value="Genomic_DNA"/>
</dbReference>